<organism evidence="2 3">
    <name type="scientific">Acanthoscelides obtectus</name>
    <name type="common">Bean weevil</name>
    <name type="synonym">Bruchus obtectus</name>
    <dbReference type="NCBI Taxonomy" id="200917"/>
    <lineage>
        <taxon>Eukaryota</taxon>
        <taxon>Metazoa</taxon>
        <taxon>Ecdysozoa</taxon>
        <taxon>Arthropoda</taxon>
        <taxon>Hexapoda</taxon>
        <taxon>Insecta</taxon>
        <taxon>Pterygota</taxon>
        <taxon>Neoptera</taxon>
        <taxon>Endopterygota</taxon>
        <taxon>Coleoptera</taxon>
        <taxon>Polyphaga</taxon>
        <taxon>Cucujiformia</taxon>
        <taxon>Chrysomeloidea</taxon>
        <taxon>Chrysomelidae</taxon>
        <taxon>Bruchinae</taxon>
        <taxon>Bruchini</taxon>
        <taxon>Acanthoscelides</taxon>
    </lineage>
</organism>
<name>A0A9P0KKX0_ACAOB</name>
<evidence type="ECO:0000256" key="1">
    <source>
        <dbReference type="SAM" id="Phobius"/>
    </source>
</evidence>
<dbReference type="EMBL" id="CAKOFQ010006843">
    <property type="protein sequence ID" value="CAH1976102.1"/>
    <property type="molecule type" value="Genomic_DNA"/>
</dbReference>
<feature type="transmembrane region" description="Helical" evidence="1">
    <location>
        <begin position="12"/>
        <end position="32"/>
    </location>
</feature>
<keyword evidence="1" id="KW-0472">Membrane</keyword>
<proteinExistence type="predicted"/>
<keyword evidence="3" id="KW-1185">Reference proteome</keyword>
<dbReference type="Proteomes" id="UP001152888">
    <property type="component" value="Unassembled WGS sequence"/>
</dbReference>
<accession>A0A9P0KKX0</accession>
<keyword evidence="1" id="KW-0812">Transmembrane</keyword>
<dbReference type="AlphaFoldDB" id="A0A9P0KKX0"/>
<evidence type="ECO:0000313" key="3">
    <source>
        <dbReference type="Proteomes" id="UP001152888"/>
    </source>
</evidence>
<keyword evidence="1" id="KW-1133">Transmembrane helix</keyword>
<reference evidence="2" key="1">
    <citation type="submission" date="2022-03" db="EMBL/GenBank/DDBJ databases">
        <authorList>
            <person name="Sayadi A."/>
        </authorList>
    </citation>
    <scope>NUCLEOTIDE SEQUENCE</scope>
</reference>
<evidence type="ECO:0000313" key="2">
    <source>
        <dbReference type="EMBL" id="CAH1976102.1"/>
    </source>
</evidence>
<sequence>MIFSNFSLVIYLPSYLLFSYFCYLVFTMLIYVK</sequence>
<gene>
    <name evidence="2" type="ORF">ACAOBT_LOCUS11956</name>
</gene>
<protein>
    <submittedName>
        <fullName evidence="2">Uncharacterized protein</fullName>
    </submittedName>
</protein>
<comment type="caution">
    <text evidence="2">The sequence shown here is derived from an EMBL/GenBank/DDBJ whole genome shotgun (WGS) entry which is preliminary data.</text>
</comment>